<dbReference type="EMBL" id="WJKJ01000196">
    <property type="protein sequence ID" value="MBD3364756.1"/>
    <property type="molecule type" value="Genomic_DNA"/>
</dbReference>
<dbReference type="Pfam" id="PF04402">
    <property type="entry name" value="SIMPL"/>
    <property type="match status" value="1"/>
</dbReference>
<evidence type="ECO:0000256" key="1">
    <source>
        <dbReference type="SAM" id="SignalP"/>
    </source>
</evidence>
<comment type="caution">
    <text evidence="2">The sequence shown here is derived from an EMBL/GenBank/DDBJ whole genome shotgun (WGS) entry which is preliminary data.</text>
</comment>
<feature type="chain" id="PRO_5039374885" evidence="1">
    <location>
        <begin position="21"/>
        <end position="73"/>
    </location>
</feature>
<dbReference type="AlphaFoldDB" id="A0A9D5K9B6"/>
<evidence type="ECO:0000313" key="3">
    <source>
        <dbReference type="Proteomes" id="UP000630660"/>
    </source>
</evidence>
<reference evidence="2" key="1">
    <citation type="submission" date="2019-11" db="EMBL/GenBank/DDBJ databases">
        <title>Microbial mats filling the niche in hypersaline microbial mats.</title>
        <authorList>
            <person name="Wong H.L."/>
            <person name="Macleod F.I."/>
            <person name="White R.A. III"/>
            <person name="Burns B.P."/>
        </authorList>
    </citation>
    <scope>NUCLEOTIDE SEQUENCE</scope>
    <source>
        <strain evidence="2">Bin_327</strain>
    </source>
</reference>
<organism evidence="2 3">
    <name type="scientific">candidate division WOR-3 bacterium</name>
    <dbReference type="NCBI Taxonomy" id="2052148"/>
    <lineage>
        <taxon>Bacteria</taxon>
        <taxon>Bacteria division WOR-3</taxon>
    </lineage>
</organism>
<accession>A0A9D5K9B6</accession>
<feature type="signal peptide" evidence="1">
    <location>
        <begin position="1"/>
        <end position="20"/>
    </location>
</feature>
<gene>
    <name evidence="2" type="ORF">GF359_06025</name>
</gene>
<sequence>MKTLAKILTASFCVFGILFADEEPEPRSITVTGTAEVSVAPDICYMSFIVESESRKAQEAYAENVQIMNAINQ</sequence>
<protein>
    <submittedName>
        <fullName evidence="2">DUF541 domain-containing protein</fullName>
    </submittedName>
</protein>
<name>A0A9D5K9B6_UNCW3</name>
<dbReference type="InterPro" id="IPR007497">
    <property type="entry name" value="SIMPL/DUF541"/>
</dbReference>
<proteinExistence type="predicted"/>
<feature type="non-terminal residue" evidence="2">
    <location>
        <position position="73"/>
    </location>
</feature>
<evidence type="ECO:0000313" key="2">
    <source>
        <dbReference type="EMBL" id="MBD3364756.1"/>
    </source>
</evidence>
<dbReference type="Proteomes" id="UP000630660">
    <property type="component" value="Unassembled WGS sequence"/>
</dbReference>
<keyword evidence="1" id="KW-0732">Signal</keyword>